<protein>
    <submittedName>
        <fullName evidence="1">Uncharacterized protein</fullName>
    </submittedName>
</protein>
<name>A0ACB0K8U2_TRIPR</name>
<dbReference type="Proteomes" id="UP001177021">
    <property type="component" value="Unassembled WGS sequence"/>
</dbReference>
<comment type="caution">
    <text evidence="1">The sequence shown here is derived from an EMBL/GenBank/DDBJ whole genome shotgun (WGS) entry which is preliminary data.</text>
</comment>
<dbReference type="EMBL" id="CASHSV030000206">
    <property type="protein sequence ID" value="CAJ2652748.1"/>
    <property type="molecule type" value="Genomic_DNA"/>
</dbReference>
<evidence type="ECO:0000313" key="1">
    <source>
        <dbReference type="EMBL" id="CAJ2652748.1"/>
    </source>
</evidence>
<proteinExistence type="predicted"/>
<reference evidence="1" key="1">
    <citation type="submission" date="2023-10" db="EMBL/GenBank/DDBJ databases">
        <authorList>
            <person name="Rodriguez Cubillos JULIANA M."/>
            <person name="De Vega J."/>
        </authorList>
    </citation>
    <scope>NUCLEOTIDE SEQUENCE</scope>
</reference>
<gene>
    <name evidence="1" type="ORF">MILVUS5_LOCUS20190</name>
</gene>
<keyword evidence="2" id="KW-1185">Reference proteome</keyword>
<accession>A0ACB0K8U2</accession>
<sequence>MELETSDCAYTGTEDHNIPIDLFGSKKHAGVPRGILSFTDASGNIVFKVHRQPPNPTSSSPPKDTKLLLDSNDNPLFSIHRYQNGTWKCYKGSGDENKELVFGVKRSVKTLTRVELEVLISGERLNDDVFDLKVIGSPFKRSCSIYKDADLVAQVIFMGAKVSLRFVHTSRFFLRMSPVSAVFFCIFTVGCVLLLVSKSCLMYKLNQIYVRRGKFRLTIFPGILDHSLIVALFVIFLNGRK</sequence>
<organism evidence="1 2">
    <name type="scientific">Trifolium pratense</name>
    <name type="common">Red clover</name>
    <dbReference type="NCBI Taxonomy" id="57577"/>
    <lineage>
        <taxon>Eukaryota</taxon>
        <taxon>Viridiplantae</taxon>
        <taxon>Streptophyta</taxon>
        <taxon>Embryophyta</taxon>
        <taxon>Tracheophyta</taxon>
        <taxon>Spermatophyta</taxon>
        <taxon>Magnoliopsida</taxon>
        <taxon>eudicotyledons</taxon>
        <taxon>Gunneridae</taxon>
        <taxon>Pentapetalae</taxon>
        <taxon>rosids</taxon>
        <taxon>fabids</taxon>
        <taxon>Fabales</taxon>
        <taxon>Fabaceae</taxon>
        <taxon>Papilionoideae</taxon>
        <taxon>50 kb inversion clade</taxon>
        <taxon>NPAAA clade</taxon>
        <taxon>Hologalegina</taxon>
        <taxon>IRL clade</taxon>
        <taxon>Trifolieae</taxon>
        <taxon>Trifolium</taxon>
    </lineage>
</organism>
<evidence type="ECO:0000313" key="2">
    <source>
        <dbReference type="Proteomes" id="UP001177021"/>
    </source>
</evidence>